<dbReference type="SUPFAM" id="SSF103473">
    <property type="entry name" value="MFS general substrate transporter"/>
    <property type="match status" value="1"/>
</dbReference>
<keyword evidence="9" id="KW-1185">Reference proteome</keyword>
<dbReference type="OrthoDB" id="9773957at2"/>
<keyword evidence="2" id="KW-0813">Transport</keyword>
<sequence>MSDIETRTIRRVSRRLIPFLIVCYFIAYLDRVNVGFASLTMNRDLGISATAYGLGAGLFFLTYFIFELPSNLALEKFGARRWIARIMMSWGLLSGGMAFIGGETSFYVMRLLLGAAEAGFFPGIIFYLTLWYPAAYRARIVSLFMVAIPLSSLIGAPISGALLELDGLLGLKGWQWLYIIEALPALILSVATFFYLTDRPSSATWLAPDERAWLEERLAAEKAEREAASAGKASAGHLSREIFNPRVLSIAMIYFGAVALLYGFSFFLPQIIKAFGLSNLQTGFVTVIPYAVGTVGMLWWGRRSDATGERRYHLAIALGLASFGTIAAAFLPDPTLKMALFSCAAFGIFAALPIVWTLPTETLSGAAAAGAIAVVNSVGNLSGFVAPFVVGAIKDRTGDFTYGLVAISAAGLLGIVLVLRLRTQAERAGDPTRLRAAE</sequence>
<reference evidence="8 9" key="1">
    <citation type="submission" date="2019-01" db="EMBL/GenBank/DDBJ databases">
        <authorList>
            <person name="Chen W.-M."/>
        </authorList>
    </citation>
    <scope>NUCLEOTIDE SEQUENCE [LARGE SCALE GENOMIC DNA]</scope>
    <source>
        <strain evidence="8 9">TER-1</strain>
    </source>
</reference>
<evidence type="ECO:0000256" key="2">
    <source>
        <dbReference type="ARBA" id="ARBA00022448"/>
    </source>
</evidence>
<accession>A0A437NSW5</accession>
<dbReference type="RefSeq" id="WP_127734035.1">
    <property type="nucleotide sequence ID" value="NZ_SACP01000049.1"/>
</dbReference>
<feature type="transmembrane region" description="Helical" evidence="6">
    <location>
        <begin position="107"/>
        <end position="128"/>
    </location>
</feature>
<dbReference type="GO" id="GO:0022857">
    <property type="term" value="F:transmembrane transporter activity"/>
    <property type="evidence" value="ECO:0007669"/>
    <property type="project" value="InterPro"/>
</dbReference>
<dbReference type="Proteomes" id="UP000286997">
    <property type="component" value="Unassembled WGS sequence"/>
</dbReference>
<comment type="caution">
    <text evidence="8">The sequence shown here is derived from an EMBL/GenBank/DDBJ whole genome shotgun (WGS) entry which is preliminary data.</text>
</comment>
<dbReference type="Pfam" id="PF07690">
    <property type="entry name" value="MFS_1"/>
    <property type="match status" value="1"/>
</dbReference>
<gene>
    <name evidence="8" type="ORF">EOE48_27295</name>
</gene>
<dbReference type="InterPro" id="IPR036259">
    <property type="entry name" value="MFS_trans_sf"/>
</dbReference>
<feature type="transmembrane region" description="Helical" evidence="6">
    <location>
        <begin position="49"/>
        <end position="70"/>
    </location>
</feature>
<dbReference type="EMBL" id="SACP01000049">
    <property type="protein sequence ID" value="RVU13115.1"/>
    <property type="molecule type" value="Genomic_DNA"/>
</dbReference>
<keyword evidence="5 6" id="KW-0472">Membrane</keyword>
<keyword evidence="3 6" id="KW-0812">Transmembrane</keyword>
<feature type="transmembrane region" description="Helical" evidence="6">
    <location>
        <begin position="365"/>
        <end position="388"/>
    </location>
</feature>
<feature type="domain" description="Major facilitator superfamily (MFS) profile" evidence="7">
    <location>
        <begin position="16"/>
        <end position="426"/>
    </location>
</feature>
<evidence type="ECO:0000256" key="1">
    <source>
        <dbReference type="ARBA" id="ARBA00004141"/>
    </source>
</evidence>
<evidence type="ECO:0000256" key="5">
    <source>
        <dbReference type="ARBA" id="ARBA00023136"/>
    </source>
</evidence>
<feature type="transmembrane region" description="Helical" evidence="6">
    <location>
        <begin position="280"/>
        <end position="300"/>
    </location>
</feature>
<proteinExistence type="predicted"/>
<protein>
    <submittedName>
        <fullName evidence="8">MFS transporter</fullName>
    </submittedName>
</protein>
<dbReference type="Gene3D" id="1.20.1250.20">
    <property type="entry name" value="MFS general substrate transporter like domains"/>
    <property type="match status" value="2"/>
</dbReference>
<feature type="transmembrane region" description="Helical" evidence="6">
    <location>
        <begin position="400"/>
        <end position="419"/>
    </location>
</feature>
<feature type="transmembrane region" description="Helical" evidence="6">
    <location>
        <begin position="140"/>
        <end position="163"/>
    </location>
</feature>
<feature type="transmembrane region" description="Helical" evidence="6">
    <location>
        <begin position="175"/>
        <end position="196"/>
    </location>
</feature>
<evidence type="ECO:0000259" key="7">
    <source>
        <dbReference type="PROSITE" id="PS50850"/>
    </source>
</evidence>
<feature type="transmembrane region" description="Helical" evidence="6">
    <location>
        <begin position="82"/>
        <end position="101"/>
    </location>
</feature>
<keyword evidence="4 6" id="KW-1133">Transmembrane helix</keyword>
<dbReference type="FunFam" id="1.20.1250.20:FF:000018">
    <property type="entry name" value="MFS transporter permease"/>
    <property type="match status" value="1"/>
</dbReference>
<dbReference type="GO" id="GO:0016020">
    <property type="term" value="C:membrane"/>
    <property type="evidence" value="ECO:0007669"/>
    <property type="project" value="UniProtKB-SubCell"/>
</dbReference>
<feature type="transmembrane region" description="Helical" evidence="6">
    <location>
        <begin position="312"/>
        <end position="332"/>
    </location>
</feature>
<feature type="transmembrane region" description="Helical" evidence="6">
    <location>
        <begin position="12"/>
        <end position="29"/>
    </location>
</feature>
<feature type="transmembrane region" description="Helical" evidence="6">
    <location>
        <begin position="338"/>
        <end position="358"/>
    </location>
</feature>
<feature type="transmembrane region" description="Helical" evidence="6">
    <location>
        <begin position="247"/>
        <end position="268"/>
    </location>
</feature>
<evidence type="ECO:0000256" key="6">
    <source>
        <dbReference type="SAM" id="Phobius"/>
    </source>
</evidence>
<dbReference type="PANTHER" id="PTHR43791:SF36">
    <property type="entry name" value="TRANSPORTER, PUTATIVE (AFU_ORTHOLOGUE AFUA_6G08340)-RELATED"/>
    <property type="match status" value="1"/>
</dbReference>
<evidence type="ECO:0000256" key="3">
    <source>
        <dbReference type="ARBA" id="ARBA00022692"/>
    </source>
</evidence>
<dbReference type="PROSITE" id="PS50850">
    <property type="entry name" value="MFS"/>
    <property type="match status" value="1"/>
</dbReference>
<dbReference type="AlphaFoldDB" id="A0A437NSW5"/>
<evidence type="ECO:0000256" key="4">
    <source>
        <dbReference type="ARBA" id="ARBA00022989"/>
    </source>
</evidence>
<comment type="subcellular location">
    <subcellularLocation>
        <location evidence="1">Membrane</location>
        <topology evidence="1">Multi-pass membrane protein</topology>
    </subcellularLocation>
</comment>
<dbReference type="InterPro" id="IPR020846">
    <property type="entry name" value="MFS_dom"/>
</dbReference>
<evidence type="ECO:0000313" key="9">
    <source>
        <dbReference type="Proteomes" id="UP000286997"/>
    </source>
</evidence>
<organism evidence="8 9">
    <name type="scientific">Methylobacterium oryzihabitans</name>
    <dbReference type="NCBI Taxonomy" id="2499852"/>
    <lineage>
        <taxon>Bacteria</taxon>
        <taxon>Pseudomonadati</taxon>
        <taxon>Pseudomonadota</taxon>
        <taxon>Alphaproteobacteria</taxon>
        <taxon>Hyphomicrobiales</taxon>
        <taxon>Methylobacteriaceae</taxon>
        <taxon>Methylobacterium</taxon>
    </lineage>
</organism>
<evidence type="ECO:0000313" key="8">
    <source>
        <dbReference type="EMBL" id="RVU13115.1"/>
    </source>
</evidence>
<name>A0A437NSW5_9HYPH</name>
<dbReference type="PANTHER" id="PTHR43791">
    <property type="entry name" value="PERMEASE-RELATED"/>
    <property type="match status" value="1"/>
</dbReference>
<dbReference type="CDD" id="cd17319">
    <property type="entry name" value="MFS_ExuT_GudP_like"/>
    <property type="match status" value="1"/>
</dbReference>
<dbReference type="InterPro" id="IPR011701">
    <property type="entry name" value="MFS"/>
</dbReference>